<dbReference type="OrthoDB" id="9829124at2"/>
<keyword evidence="2" id="KW-1185">Reference proteome</keyword>
<reference evidence="1" key="1">
    <citation type="journal article" date="2019" name="Microbiol. Resour. Announc.">
        <title>Complete Genome Sequence of Rubrobacter xylanophilus Strain AA3-22, Isolated from Arima Onsen in Japan.</title>
        <authorList>
            <person name="Tomariguchi N."/>
            <person name="Miyazaki K."/>
        </authorList>
    </citation>
    <scope>NUCLEOTIDE SEQUENCE [LARGE SCALE GENOMIC DNA]</scope>
    <source>
        <strain evidence="1">AA3-22</strain>
    </source>
</reference>
<protein>
    <submittedName>
        <fullName evidence="1">Uncharacterized protein</fullName>
    </submittedName>
</protein>
<accession>A0A510HQ04</accession>
<evidence type="ECO:0000313" key="1">
    <source>
        <dbReference type="EMBL" id="BBL81083.1"/>
    </source>
</evidence>
<organism evidence="1 2">
    <name type="scientific">Rubrobacter xylanophilus</name>
    <dbReference type="NCBI Taxonomy" id="49319"/>
    <lineage>
        <taxon>Bacteria</taxon>
        <taxon>Bacillati</taxon>
        <taxon>Actinomycetota</taxon>
        <taxon>Rubrobacteria</taxon>
        <taxon>Rubrobacterales</taxon>
        <taxon>Rubrobacteraceae</taxon>
        <taxon>Rubrobacter</taxon>
    </lineage>
</organism>
<dbReference type="RefSeq" id="WP_143529012.1">
    <property type="nucleotide sequence ID" value="NZ_AP019791.1"/>
</dbReference>
<gene>
    <name evidence="1" type="ORF">RxyAA322_29370</name>
</gene>
<dbReference type="AlphaFoldDB" id="A0A510HQ04"/>
<dbReference type="EMBL" id="AP019791">
    <property type="protein sequence ID" value="BBL81083.1"/>
    <property type="molecule type" value="Genomic_DNA"/>
</dbReference>
<name>A0A510HQ04_9ACTN</name>
<evidence type="ECO:0000313" key="2">
    <source>
        <dbReference type="Proteomes" id="UP000318065"/>
    </source>
</evidence>
<proteinExistence type="predicted"/>
<dbReference type="Proteomes" id="UP000318065">
    <property type="component" value="Chromosome"/>
</dbReference>
<sequence>MQSNGRIFGPDDTIRISVGIRHTMHIDSVTVVFAHERQEGVELQLFGGPAPFEEGGRTYTVSEVWRSEAEVVATVPANTTPGRYALSQVLLETYGGRVYRYEAEELEEAAGSLGFEVVEEPADRPVIEGLGYT</sequence>